<accession>A0A3M6VTS6</accession>
<dbReference type="EMBL" id="QLLG01000023">
    <property type="protein sequence ID" value="RMX69461.1"/>
    <property type="molecule type" value="Genomic_DNA"/>
</dbReference>
<evidence type="ECO:0000313" key="1">
    <source>
        <dbReference type="EMBL" id="RMX69461.1"/>
    </source>
</evidence>
<proteinExistence type="predicted"/>
<evidence type="ECO:0008006" key="3">
    <source>
        <dbReference type="Google" id="ProtNLM"/>
    </source>
</evidence>
<dbReference type="AlphaFoldDB" id="A0A3M6VTS6"/>
<keyword evidence="2" id="KW-1185">Reference proteome</keyword>
<dbReference type="Proteomes" id="UP000282087">
    <property type="component" value="Unassembled WGS sequence"/>
</dbReference>
<gene>
    <name evidence="1" type="ORF">DD238_001370</name>
</gene>
<evidence type="ECO:0000313" key="2">
    <source>
        <dbReference type="Proteomes" id="UP000282087"/>
    </source>
</evidence>
<protein>
    <recommendedName>
        <fullName evidence="3">RxLR effector protein</fullName>
    </recommendedName>
</protein>
<sequence>MKKPGESSVAQFSYTKVLIFFVTLVAYSTKSVTVAASMPEEAVGRPPDLNARSASFASLPVQRYLRSTSDKISHYEERAGWTSYQAALASKLQTGWTGLKPLPTRMMKWLRMKRWDIAFTYWKLHKQEPMTLFENPIFLKFVGLVESKYPGNIDKQADRIYAVLASHYKPDKLVDILAVGMDSKKKTLAGLMLTAQVTSWIDKKIPGQEVFELLKLGKINDGKLFAGQAFSQFTSFIARSYDRPESYDVLYEMLYFNYGDSMWRLLKESKSVNPSPAVTDLLTRR</sequence>
<comment type="caution">
    <text evidence="1">The sequence shown here is derived from an EMBL/GenBank/DDBJ whole genome shotgun (WGS) entry which is preliminary data.</text>
</comment>
<dbReference type="VEuPathDB" id="FungiDB:DD237_004014"/>
<organism evidence="1 2">
    <name type="scientific">Peronospora effusa</name>
    <dbReference type="NCBI Taxonomy" id="542832"/>
    <lineage>
        <taxon>Eukaryota</taxon>
        <taxon>Sar</taxon>
        <taxon>Stramenopiles</taxon>
        <taxon>Oomycota</taxon>
        <taxon>Peronosporomycetes</taxon>
        <taxon>Peronosporales</taxon>
        <taxon>Peronosporaceae</taxon>
        <taxon>Peronospora</taxon>
    </lineage>
</organism>
<reference evidence="1 2" key="1">
    <citation type="submission" date="2018-06" db="EMBL/GenBank/DDBJ databases">
        <title>Comparative genomics of downy mildews reveals potential adaptations to biotrophy.</title>
        <authorList>
            <person name="Fletcher K."/>
            <person name="Klosterman S.J."/>
            <person name="Derevnina L."/>
            <person name="Martin F."/>
            <person name="Koike S."/>
            <person name="Reyes Chin-Wo S."/>
            <person name="Mou B."/>
            <person name="Michelmore R."/>
        </authorList>
    </citation>
    <scope>NUCLEOTIDE SEQUENCE [LARGE SCALE GENOMIC DNA]</scope>
    <source>
        <strain evidence="1 2">R14</strain>
    </source>
</reference>
<name>A0A3M6VTS6_9STRA</name>